<dbReference type="InterPro" id="IPR008271">
    <property type="entry name" value="Ser/Thr_kinase_AS"/>
</dbReference>
<evidence type="ECO:0000313" key="2">
    <source>
        <dbReference type="Proteomes" id="UP000189670"/>
    </source>
</evidence>
<gene>
    <name evidence="1" type="ORF">OMM_15354</name>
</gene>
<dbReference type="InterPro" id="IPR011009">
    <property type="entry name" value="Kinase-like_dom_sf"/>
</dbReference>
<dbReference type="PROSITE" id="PS00108">
    <property type="entry name" value="PROTEIN_KINASE_ST"/>
    <property type="match status" value="1"/>
</dbReference>
<dbReference type="EMBL" id="ATBP01003654">
    <property type="protein sequence ID" value="ETR64781.1"/>
    <property type="molecule type" value="Genomic_DNA"/>
</dbReference>
<protein>
    <recommendedName>
        <fullName evidence="3">Non-specific serine/threonine protein kinase</fullName>
    </recommendedName>
</protein>
<evidence type="ECO:0008006" key="3">
    <source>
        <dbReference type="Google" id="ProtNLM"/>
    </source>
</evidence>
<accession>A0A1V1NQC0</accession>
<sequence length="118" mass="13502">MTWVHGKTLGKVIQELCLKNDTIQFRKIYDAWDNICKYLLENCIGHGDLKHDNIIVTPGNELVLIDYDGMYVPSLKCFTAIETGGSAYQHPKRNINDFNETLDHFSILVIKLSLYALI</sequence>
<dbReference type="Proteomes" id="UP000189670">
    <property type="component" value="Unassembled WGS sequence"/>
</dbReference>
<organism evidence="1 2">
    <name type="scientific">Candidatus Magnetoglobus multicellularis str. Araruama</name>
    <dbReference type="NCBI Taxonomy" id="890399"/>
    <lineage>
        <taxon>Bacteria</taxon>
        <taxon>Pseudomonadati</taxon>
        <taxon>Thermodesulfobacteriota</taxon>
        <taxon>Desulfobacteria</taxon>
        <taxon>Desulfobacterales</taxon>
        <taxon>Desulfobacteraceae</taxon>
        <taxon>Candidatus Magnetoglobus</taxon>
    </lineage>
</organism>
<dbReference type="AlphaFoldDB" id="A0A1V1NQC0"/>
<dbReference type="GO" id="GO:0004672">
    <property type="term" value="F:protein kinase activity"/>
    <property type="evidence" value="ECO:0007669"/>
    <property type="project" value="InterPro"/>
</dbReference>
<name>A0A1V1NQC0_9BACT</name>
<dbReference type="SUPFAM" id="SSF56112">
    <property type="entry name" value="Protein kinase-like (PK-like)"/>
    <property type="match status" value="1"/>
</dbReference>
<feature type="non-terminal residue" evidence="1">
    <location>
        <position position="118"/>
    </location>
</feature>
<comment type="caution">
    <text evidence="1">The sequence shown here is derived from an EMBL/GenBank/DDBJ whole genome shotgun (WGS) entry which is preliminary data.</text>
</comment>
<evidence type="ECO:0000313" key="1">
    <source>
        <dbReference type="EMBL" id="ETR64781.1"/>
    </source>
</evidence>
<reference evidence="2" key="1">
    <citation type="submission" date="2012-11" db="EMBL/GenBank/DDBJ databases">
        <authorList>
            <person name="Lucero-Rivera Y.E."/>
            <person name="Tovar-Ramirez D."/>
        </authorList>
    </citation>
    <scope>NUCLEOTIDE SEQUENCE [LARGE SCALE GENOMIC DNA]</scope>
    <source>
        <strain evidence="2">Araruama</strain>
    </source>
</reference>
<proteinExistence type="predicted"/>